<dbReference type="SMART" id="SM00746">
    <property type="entry name" value="TRASH"/>
    <property type="match status" value="1"/>
</dbReference>
<comment type="similarity">
    <text evidence="1">Belongs to the eukaryotic ribosomal protein eL24 family.</text>
</comment>
<evidence type="ECO:0000256" key="1">
    <source>
        <dbReference type="ARBA" id="ARBA00005647"/>
    </source>
</evidence>
<feature type="domain" description="TRASH" evidence="5">
    <location>
        <begin position="6"/>
        <end position="44"/>
    </location>
</feature>
<dbReference type="GO" id="GO:0042273">
    <property type="term" value="P:ribosomal large subunit biogenesis"/>
    <property type="evidence" value="ECO:0007669"/>
    <property type="project" value="TreeGrafter"/>
</dbReference>
<dbReference type="PANTHER" id="PTHR10792">
    <property type="entry name" value="60S RIBOSOMAL PROTEIN L24"/>
    <property type="match status" value="1"/>
</dbReference>
<dbReference type="AlphaFoldDB" id="A0A316U6T4"/>
<dbReference type="STRING" id="1684307.A0A316U6T4"/>
<dbReference type="Gene3D" id="2.30.170.20">
    <property type="entry name" value="Ribosomal protein L24e"/>
    <property type="match status" value="1"/>
</dbReference>
<dbReference type="CDD" id="cd00472">
    <property type="entry name" value="Ribosomal_L24e_L24"/>
    <property type="match status" value="1"/>
</dbReference>
<dbReference type="InterPro" id="IPR056366">
    <property type="entry name" value="Ribosomal_eL24"/>
</dbReference>
<dbReference type="SUPFAM" id="SSF57716">
    <property type="entry name" value="Glucocorticoid receptor-like (DNA-binding domain)"/>
    <property type="match status" value="1"/>
</dbReference>
<evidence type="ECO:0000256" key="4">
    <source>
        <dbReference type="SAM" id="MobiDB-lite"/>
    </source>
</evidence>
<dbReference type="Pfam" id="PF01246">
    <property type="entry name" value="Ribosomal_L24e"/>
    <property type="match status" value="1"/>
</dbReference>
<keyword evidence="7" id="KW-1185">Reference proteome</keyword>
<dbReference type="GeneID" id="37012880"/>
<dbReference type="PANTHER" id="PTHR10792:SF8">
    <property type="entry name" value="RIBOSOME BIOGENESIS PROTEIN RLP24-RELATED"/>
    <property type="match status" value="1"/>
</dbReference>
<reference evidence="6 7" key="1">
    <citation type="journal article" date="2018" name="Mol. Biol. Evol.">
        <title>Broad Genomic Sampling Reveals a Smut Pathogenic Ancestry of the Fungal Clade Ustilaginomycotina.</title>
        <authorList>
            <person name="Kijpornyongpan T."/>
            <person name="Mondo S.J."/>
            <person name="Barry K."/>
            <person name="Sandor L."/>
            <person name="Lee J."/>
            <person name="Lipzen A."/>
            <person name="Pangilinan J."/>
            <person name="LaButti K."/>
            <person name="Hainaut M."/>
            <person name="Henrissat B."/>
            <person name="Grigoriev I.V."/>
            <person name="Spatafora J.W."/>
            <person name="Aime M.C."/>
        </authorList>
    </citation>
    <scope>NUCLEOTIDE SEQUENCE [LARGE SCALE GENOMIC DNA]</scope>
    <source>
        <strain evidence="6 7">MCA 4718</strain>
    </source>
</reference>
<evidence type="ECO:0000259" key="5">
    <source>
        <dbReference type="SMART" id="SM00746"/>
    </source>
</evidence>
<dbReference type="GO" id="GO:0005730">
    <property type="term" value="C:nucleolus"/>
    <property type="evidence" value="ECO:0007669"/>
    <property type="project" value="TreeGrafter"/>
</dbReference>
<dbReference type="InterPro" id="IPR038630">
    <property type="entry name" value="L24e/L24_sf"/>
</dbReference>
<dbReference type="InterPro" id="IPR000988">
    <property type="entry name" value="Ribosomal_eL24-rel_N"/>
</dbReference>
<evidence type="ECO:0000313" key="7">
    <source>
        <dbReference type="Proteomes" id="UP000245942"/>
    </source>
</evidence>
<feature type="region of interest" description="Disordered" evidence="4">
    <location>
        <begin position="151"/>
        <end position="193"/>
    </location>
</feature>
<protein>
    <recommendedName>
        <fullName evidence="2">Ribosome biogenesis protein RLP24</fullName>
    </recommendedName>
</protein>
<sequence length="193" mass="22531">MQIFRCHFCSSPCYPGHGIMFVRNDAKCFRFCKSKCHKNFKMKRNPRKVKWTKAFRKASGKEMTVDSTLEFEKRRHIPVRYDRELMAKTLAAMARIQEIKHRREAAFYKARLTKARGSKVAQKERDRLAVHRNAHLKAAIGKERERSALREKSIAERRERNREEKQRVRVRVGAAEGKGAKKSNLVPGEGTSM</sequence>
<dbReference type="GO" id="GO:0003735">
    <property type="term" value="F:structural constituent of ribosome"/>
    <property type="evidence" value="ECO:0007669"/>
    <property type="project" value="InterPro"/>
</dbReference>
<organism evidence="6 7">
    <name type="scientific">Pseudomicrostroma glucosiphilum</name>
    <dbReference type="NCBI Taxonomy" id="1684307"/>
    <lineage>
        <taxon>Eukaryota</taxon>
        <taxon>Fungi</taxon>
        <taxon>Dikarya</taxon>
        <taxon>Basidiomycota</taxon>
        <taxon>Ustilaginomycotina</taxon>
        <taxon>Exobasidiomycetes</taxon>
        <taxon>Microstromatales</taxon>
        <taxon>Microstromatales incertae sedis</taxon>
        <taxon>Pseudomicrostroma</taxon>
    </lineage>
</organism>
<gene>
    <name evidence="6" type="ORF">BCV69DRAFT_277281</name>
</gene>
<accession>A0A316U6T4</accession>
<feature type="compositionally biased region" description="Basic and acidic residues" evidence="4">
    <location>
        <begin position="151"/>
        <end position="167"/>
    </location>
</feature>
<dbReference type="InterPro" id="IPR011017">
    <property type="entry name" value="TRASH_dom"/>
</dbReference>
<dbReference type="OrthoDB" id="10262490at2759"/>
<dbReference type="FunFam" id="2.30.170.20:FF:000001">
    <property type="entry name" value="probable ribosome biogenesis protein RLP24"/>
    <property type="match status" value="1"/>
</dbReference>
<evidence type="ECO:0000313" key="6">
    <source>
        <dbReference type="EMBL" id="PWN20544.1"/>
    </source>
</evidence>
<evidence type="ECO:0000256" key="2">
    <source>
        <dbReference type="ARBA" id="ARBA00018397"/>
    </source>
</evidence>
<proteinExistence type="inferred from homology"/>
<evidence type="ECO:0000256" key="3">
    <source>
        <dbReference type="ARBA" id="ARBA00022517"/>
    </source>
</evidence>
<dbReference type="EMBL" id="KZ819327">
    <property type="protein sequence ID" value="PWN20544.1"/>
    <property type="molecule type" value="Genomic_DNA"/>
</dbReference>
<keyword evidence="3" id="KW-0690">Ribosome biogenesis</keyword>
<name>A0A316U6T4_9BASI</name>
<dbReference type="RefSeq" id="XP_025347704.1">
    <property type="nucleotide sequence ID" value="XM_025491146.1"/>
</dbReference>
<dbReference type="Proteomes" id="UP000245942">
    <property type="component" value="Unassembled WGS sequence"/>
</dbReference>